<feature type="region of interest" description="Disordered" evidence="1">
    <location>
        <begin position="402"/>
        <end position="421"/>
    </location>
</feature>
<dbReference type="SMART" id="SM00195">
    <property type="entry name" value="DSPc"/>
    <property type="match status" value="1"/>
</dbReference>
<evidence type="ECO:0000256" key="1">
    <source>
        <dbReference type="SAM" id="MobiDB-lite"/>
    </source>
</evidence>
<proteinExistence type="predicted"/>
<name>A0A7J7KKD6_BUGNE</name>
<dbReference type="EMBL" id="VXIV02000302">
    <property type="protein sequence ID" value="KAF6039142.1"/>
    <property type="molecule type" value="Genomic_DNA"/>
</dbReference>
<sequence length="528" mass="58786">MLLQAIMLSSITAIQLDSLTHYSKYLAIVVTNSDTGECQQGTIIGFHCSDEEAFIGLVLPIYRNTSVVLDGDGGFQISTEERYYVFKPTGVQAMWSAWMAFTKVCSVAQENNHRKCGSTHTWLSHYTDRITQQQSLVNEWNELDDLMSRRQDSYAMNREDDSDSLKRELRIHLREILIHSDLEELTSIRLEGRVGQPLKQYRRFIDEEMMLMIRQLDVASQIFDFVYLGTEWNASNLKDLQTCGIGYILNVTKEIDNFFPGLFKYKNIRLYDEEHVNLMKHWEHTHKFICDARDNNSKVLVHCKMGISSKQRWNSVFSGEEDKGMSRDTLLQKNESDLFSSTSSASAAAADSQTDTTLDEACTGMAAPTHTVENNSSTSDSESTDSDAGSTVGSQLEEDAIFTSSGSPDNEPGVSNSQPCLDIISPEQAAPHDPLISTHTTCSNPAGEEFSGLSPSNHLQTSLNISAETETEVANDVSVCSGVVQKTKHQIIGLSQNQTAVTKQGEPVPVTPGTVRKVLGKIEQQYVM</sequence>
<feature type="compositionally biased region" description="Polar residues" evidence="1">
    <location>
        <begin position="402"/>
        <end position="419"/>
    </location>
</feature>
<dbReference type="InterPro" id="IPR020422">
    <property type="entry name" value="TYR_PHOSPHATASE_DUAL_dom"/>
</dbReference>
<dbReference type="GO" id="GO:0003779">
    <property type="term" value="F:actin binding"/>
    <property type="evidence" value="ECO:0007669"/>
    <property type="project" value="InterPro"/>
</dbReference>
<dbReference type="InterPro" id="IPR043588">
    <property type="entry name" value="SSH-N"/>
</dbReference>
<accession>A0A7J7KKD6</accession>
<gene>
    <name evidence="3" type="ORF">EB796_002579</name>
</gene>
<dbReference type="PANTHER" id="PTHR45864:SF2">
    <property type="entry name" value="PROTEIN PHOSPHATASE SLINGSHOT"/>
    <property type="match status" value="1"/>
</dbReference>
<dbReference type="InterPro" id="IPR029021">
    <property type="entry name" value="Prot-tyrosine_phosphatase-like"/>
</dbReference>
<dbReference type="AlphaFoldDB" id="A0A7J7KKD6"/>
<dbReference type="Pfam" id="PF23040">
    <property type="entry name" value="PH_SSH1-like_1st"/>
    <property type="match status" value="1"/>
</dbReference>
<dbReference type="OrthoDB" id="5779068at2759"/>
<dbReference type="InterPro" id="IPR043587">
    <property type="entry name" value="Phosphatase_SSH-like"/>
</dbReference>
<evidence type="ECO:0000313" key="4">
    <source>
        <dbReference type="Proteomes" id="UP000593567"/>
    </source>
</evidence>
<dbReference type="Proteomes" id="UP000593567">
    <property type="component" value="Unassembled WGS sequence"/>
</dbReference>
<comment type="caution">
    <text evidence="3">The sequence shown here is derived from an EMBL/GenBank/DDBJ whole genome shotgun (WGS) entry which is preliminary data.</text>
</comment>
<feature type="region of interest" description="Disordered" evidence="1">
    <location>
        <begin position="431"/>
        <end position="457"/>
    </location>
</feature>
<feature type="region of interest" description="Disordered" evidence="1">
    <location>
        <begin position="367"/>
        <end position="393"/>
    </location>
</feature>
<keyword evidence="4" id="KW-1185">Reference proteome</keyword>
<protein>
    <submittedName>
        <fullName evidence="3">SSH1</fullName>
    </submittedName>
</protein>
<dbReference type="SUPFAM" id="SSF52799">
    <property type="entry name" value="(Phosphotyrosine protein) phosphatases II"/>
    <property type="match status" value="1"/>
</dbReference>
<feature type="domain" description="Tyrosine-protein phosphatase" evidence="2">
    <location>
        <begin position="218"/>
        <end position="336"/>
    </location>
</feature>
<dbReference type="GO" id="GO:0030837">
    <property type="term" value="P:negative regulation of actin filament polymerization"/>
    <property type="evidence" value="ECO:0007669"/>
    <property type="project" value="InterPro"/>
</dbReference>
<dbReference type="Pfam" id="PF00782">
    <property type="entry name" value="DSPc"/>
    <property type="match status" value="1"/>
</dbReference>
<dbReference type="GO" id="GO:0016791">
    <property type="term" value="F:phosphatase activity"/>
    <property type="evidence" value="ECO:0007669"/>
    <property type="project" value="InterPro"/>
</dbReference>
<evidence type="ECO:0000313" key="3">
    <source>
        <dbReference type="EMBL" id="KAF6039142.1"/>
    </source>
</evidence>
<organism evidence="3 4">
    <name type="scientific">Bugula neritina</name>
    <name type="common">Brown bryozoan</name>
    <name type="synonym">Sertularia neritina</name>
    <dbReference type="NCBI Taxonomy" id="10212"/>
    <lineage>
        <taxon>Eukaryota</taxon>
        <taxon>Metazoa</taxon>
        <taxon>Spiralia</taxon>
        <taxon>Lophotrochozoa</taxon>
        <taxon>Bryozoa</taxon>
        <taxon>Gymnolaemata</taxon>
        <taxon>Cheilostomatida</taxon>
        <taxon>Flustrina</taxon>
        <taxon>Buguloidea</taxon>
        <taxon>Bugulidae</taxon>
        <taxon>Bugula</taxon>
    </lineage>
</organism>
<reference evidence="3" key="1">
    <citation type="submission" date="2020-06" db="EMBL/GenBank/DDBJ databases">
        <title>Draft genome of Bugula neritina, a colonial animal packing powerful symbionts and potential medicines.</title>
        <authorList>
            <person name="Rayko M."/>
        </authorList>
    </citation>
    <scope>NUCLEOTIDE SEQUENCE [LARGE SCALE GENOMIC DNA]</scope>
    <source>
        <strain evidence="3">Kwan_BN1</strain>
    </source>
</reference>
<evidence type="ECO:0000259" key="2">
    <source>
        <dbReference type="SMART" id="SM00195"/>
    </source>
</evidence>
<dbReference type="Gene3D" id="3.90.190.10">
    <property type="entry name" value="Protein tyrosine phosphatase superfamily"/>
    <property type="match status" value="1"/>
</dbReference>
<dbReference type="InterPro" id="IPR000340">
    <property type="entry name" value="Dual-sp_phosphatase_cat-dom"/>
</dbReference>
<dbReference type="PANTHER" id="PTHR45864">
    <property type="entry name" value="SLINGSHOT PROTEIN PHOSPHATASE HOMOLOG"/>
    <property type="match status" value="1"/>
</dbReference>